<evidence type="ECO:0000313" key="2">
    <source>
        <dbReference type="EMBL" id="KAG2598889.1"/>
    </source>
</evidence>
<dbReference type="EMBL" id="CM029045">
    <property type="protein sequence ID" value="KAG2598889.1"/>
    <property type="molecule type" value="Genomic_DNA"/>
</dbReference>
<keyword evidence="1" id="KW-0812">Transmembrane</keyword>
<protein>
    <submittedName>
        <fullName evidence="2">Uncharacterized protein</fullName>
    </submittedName>
</protein>
<keyword evidence="3" id="KW-1185">Reference proteome</keyword>
<feature type="transmembrane region" description="Helical" evidence="1">
    <location>
        <begin position="14"/>
        <end position="32"/>
    </location>
</feature>
<proteinExistence type="predicted"/>
<comment type="caution">
    <text evidence="2">The sequence shown here is derived from an EMBL/GenBank/DDBJ whole genome shotgun (WGS) entry which is preliminary data.</text>
</comment>
<gene>
    <name evidence="2" type="ORF">PVAP13_5KG385607</name>
</gene>
<accession>A0A8T0SRW6</accession>
<keyword evidence="1" id="KW-1133">Transmembrane helix</keyword>
<sequence length="116" mass="13799">MFFTWSSSRSTPAIYQQAWFLFYLLYMAEWCLRRQQSRWPVWFAGIGRFVSVGWVVHLLILLGNIWRTSELRILIFSLRTSCFQRRVEMLWTLLLASSTNAGARSSRWLDQDLVAE</sequence>
<feature type="transmembrane region" description="Helical" evidence="1">
    <location>
        <begin position="39"/>
        <end position="66"/>
    </location>
</feature>
<organism evidence="2 3">
    <name type="scientific">Panicum virgatum</name>
    <name type="common">Blackwell switchgrass</name>
    <dbReference type="NCBI Taxonomy" id="38727"/>
    <lineage>
        <taxon>Eukaryota</taxon>
        <taxon>Viridiplantae</taxon>
        <taxon>Streptophyta</taxon>
        <taxon>Embryophyta</taxon>
        <taxon>Tracheophyta</taxon>
        <taxon>Spermatophyta</taxon>
        <taxon>Magnoliopsida</taxon>
        <taxon>Liliopsida</taxon>
        <taxon>Poales</taxon>
        <taxon>Poaceae</taxon>
        <taxon>PACMAD clade</taxon>
        <taxon>Panicoideae</taxon>
        <taxon>Panicodae</taxon>
        <taxon>Paniceae</taxon>
        <taxon>Panicinae</taxon>
        <taxon>Panicum</taxon>
        <taxon>Panicum sect. Hiantes</taxon>
    </lineage>
</organism>
<keyword evidence="1" id="KW-0472">Membrane</keyword>
<dbReference type="Proteomes" id="UP000823388">
    <property type="component" value="Chromosome 5K"/>
</dbReference>
<evidence type="ECO:0000256" key="1">
    <source>
        <dbReference type="SAM" id="Phobius"/>
    </source>
</evidence>
<evidence type="ECO:0000313" key="3">
    <source>
        <dbReference type="Proteomes" id="UP000823388"/>
    </source>
</evidence>
<reference evidence="2" key="1">
    <citation type="submission" date="2020-05" db="EMBL/GenBank/DDBJ databases">
        <title>WGS assembly of Panicum virgatum.</title>
        <authorList>
            <person name="Lovell J.T."/>
            <person name="Jenkins J."/>
            <person name="Shu S."/>
            <person name="Juenger T.E."/>
            <person name="Schmutz J."/>
        </authorList>
    </citation>
    <scope>NUCLEOTIDE SEQUENCE</scope>
    <source>
        <strain evidence="2">AP13</strain>
    </source>
</reference>
<name>A0A8T0SRW6_PANVG</name>
<dbReference type="AlphaFoldDB" id="A0A8T0SRW6"/>